<proteinExistence type="predicted"/>
<name>A0A377WGH4_KLEPN</name>
<dbReference type="EMBL" id="UGLC01000002">
    <property type="protein sequence ID" value="STT53924.1"/>
    <property type="molecule type" value="Genomic_DNA"/>
</dbReference>
<feature type="region of interest" description="Disordered" evidence="1">
    <location>
        <begin position="1"/>
        <end position="22"/>
    </location>
</feature>
<evidence type="ECO:0000313" key="3">
    <source>
        <dbReference type="Proteomes" id="UP000254799"/>
    </source>
</evidence>
<sequence>MAGSDHAKQRADEPGKQLFLPGRGRTNLIRNADTLEGWSSRHATETYLGDRVAYTRLAKGASGYTQLDEQTLDVTGRTEFCIQLLCERGL</sequence>
<evidence type="ECO:0000313" key="2">
    <source>
        <dbReference type="EMBL" id="STT53924.1"/>
    </source>
</evidence>
<protein>
    <submittedName>
        <fullName evidence="2">Gp24</fullName>
    </submittedName>
</protein>
<organism evidence="2 3">
    <name type="scientific">Klebsiella pneumoniae</name>
    <dbReference type="NCBI Taxonomy" id="573"/>
    <lineage>
        <taxon>Bacteria</taxon>
        <taxon>Pseudomonadati</taxon>
        <taxon>Pseudomonadota</taxon>
        <taxon>Gammaproteobacteria</taxon>
        <taxon>Enterobacterales</taxon>
        <taxon>Enterobacteriaceae</taxon>
        <taxon>Klebsiella/Raoultella group</taxon>
        <taxon>Klebsiella</taxon>
        <taxon>Klebsiella pneumoniae complex</taxon>
    </lineage>
</organism>
<reference evidence="2 3" key="1">
    <citation type="submission" date="2018-06" db="EMBL/GenBank/DDBJ databases">
        <authorList>
            <consortium name="Pathogen Informatics"/>
            <person name="Doyle S."/>
        </authorList>
    </citation>
    <scope>NUCLEOTIDE SEQUENCE [LARGE SCALE GENOMIC DNA]</scope>
    <source>
        <strain evidence="2 3">NCTC8849</strain>
    </source>
</reference>
<dbReference type="AlphaFoldDB" id="A0A377WGH4"/>
<feature type="compositionally biased region" description="Basic and acidic residues" evidence="1">
    <location>
        <begin position="1"/>
        <end position="15"/>
    </location>
</feature>
<gene>
    <name evidence="2" type="ORF">NCTC8849_02506</name>
</gene>
<evidence type="ECO:0000256" key="1">
    <source>
        <dbReference type="SAM" id="MobiDB-lite"/>
    </source>
</evidence>
<accession>A0A377WGH4</accession>
<dbReference type="Proteomes" id="UP000254799">
    <property type="component" value="Unassembled WGS sequence"/>
</dbReference>